<dbReference type="EMBL" id="BQNB010016438">
    <property type="protein sequence ID" value="GJT51804.1"/>
    <property type="molecule type" value="Genomic_DNA"/>
</dbReference>
<evidence type="ECO:0008006" key="5">
    <source>
        <dbReference type="Google" id="ProtNLM"/>
    </source>
</evidence>
<sequence length="68" mass="7123">MAKKIWLVIFVALVLVLGTTEAGVDLGRKVGFGTTKNPTNGDEEDANGDAGVDSHHSYNSGIRPGPNN</sequence>
<reference evidence="3" key="1">
    <citation type="journal article" date="2022" name="Int. J. Mol. Sci.">
        <title>Draft Genome of Tanacetum Coccineum: Genomic Comparison of Closely Related Tanacetum-Family Plants.</title>
        <authorList>
            <person name="Yamashiro T."/>
            <person name="Shiraishi A."/>
            <person name="Nakayama K."/>
            <person name="Satake H."/>
        </authorList>
    </citation>
    <scope>NUCLEOTIDE SEQUENCE</scope>
</reference>
<feature type="region of interest" description="Disordered" evidence="1">
    <location>
        <begin position="28"/>
        <end position="68"/>
    </location>
</feature>
<keyword evidence="2" id="KW-0732">Signal</keyword>
<reference evidence="3" key="2">
    <citation type="submission" date="2022-01" db="EMBL/GenBank/DDBJ databases">
        <authorList>
            <person name="Yamashiro T."/>
            <person name="Shiraishi A."/>
            <person name="Satake H."/>
            <person name="Nakayama K."/>
        </authorList>
    </citation>
    <scope>NUCLEOTIDE SEQUENCE</scope>
</reference>
<protein>
    <recommendedName>
        <fullName evidence="5">Glycine-rich protein</fullName>
    </recommendedName>
</protein>
<feature type="signal peptide" evidence="2">
    <location>
        <begin position="1"/>
        <end position="22"/>
    </location>
</feature>
<evidence type="ECO:0000256" key="1">
    <source>
        <dbReference type="SAM" id="MobiDB-lite"/>
    </source>
</evidence>
<comment type="caution">
    <text evidence="3">The sequence shown here is derived from an EMBL/GenBank/DDBJ whole genome shotgun (WGS) entry which is preliminary data.</text>
</comment>
<proteinExistence type="predicted"/>
<feature type="chain" id="PRO_5046456240" description="Glycine-rich protein" evidence="2">
    <location>
        <begin position="23"/>
        <end position="68"/>
    </location>
</feature>
<evidence type="ECO:0000313" key="4">
    <source>
        <dbReference type="Proteomes" id="UP001151760"/>
    </source>
</evidence>
<evidence type="ECO:0000256" key="2">
    <source>
        <dbReference type="SAM" id="SignalP"/>
    </source>
</evidence>
<gene>
    <name evidence="3" type="ORF">Tco_0977961</name>
</gene>
<organism evidence="3 4">
    <name type="scientific">Tanacetum coccineum</name>
    <dbReference type="NCBI Taxonomy" id="301880"/>
    <lineage>
        <taxon>Eukaryota</taxon>
        <taxon>Viridiplantae</taxon>
        <taxon>Streptophyta</taxon>
        <taxon>Embryophyta</taxon>
        <taxon>Tracheophyta</taxon>
        <taxon>Spermatophyta</taxon>
        <taxon>Magnoliopsida</taxon>
        <taxon>eudicotyledons</taxon>
        <taxon>Gunneridae</taxon>
        <taxon>Pentapetalae</taxon>
        <taxon>asterids</taxon>
        <taxon>campanulids</taxon>
        <taxon>Asterales</taxon>
        <taxon>Asteraceae</taxon>
        <taxon>Asteroideae</taxon>
        <taxon>Anthemideae</taxon>
        <taxon>Anthemidinae</taxon>
        <taxon>Tanacetum</taxon>
    </lineage>
</organism>
<accession>A0ABQ5ELP8</accession>
<keyword evidence="4" id="KW-1185">Reference proteome</keyword>
<name>A0ABQ5ELP8_9ASTR</name>
<dbReference type="Proteomes" id="UP001151760">
    <property type="component" value="Unassembled WGS sequence"/>
</dbReference>
<evidence type="ECO:0000313" key="3">
    <source>
        <dbReference type="EMBL" id="GJT51804.1"/>
    </source>
</evidence>